<keyword evidence="7 10" id="KW-0812">Transmembrane</keyword>
<reference evidence="12 13" key="1">
    <citation type="submission" date="2021-01" db="EMBL/GenBank/DDBJ databases">
        <title>Entomomonas sp. F2A isolated from a house cricket (Acheta domesticus).</title>
        <authorList>
            <person name="Spergser J."/>
            <person name="Busse H.-J."/>
        </authorList>
    </citation>
    <scope>NUCLEOTIDE SEQUENCE [LARGE SCALE GENOMIC DNA]</scope>
    <source>
        <strain evidence="12 13">F2A</strain>
    </source>
</reference>
<feature type="transmembrane region" description="Helical" evidence="11">
    <location>
        <begin position="58"/>
        <end position="79"/>
    </location>
</feature>
<dbReference type="Gene3D" id="1.10.3730.20">
    <property type="match status" value="1"/>
</dbReference>
<evidence type="ECO:0000313" key="13">
    <source>
        <dbReference type="Proteomes" id="UP000595278"/>
    </source>
</evidence>
<dbReference type="AlphaFoldDB" id="A0A974RXH2"/>
<dbReference type="SUPFAM" id="SSF103481">
    <property type="entry name" value="Multidrug resistance efflux transporter EmrE"/>
    <property type="match status" value="1"/>
</dbReference>
<evidence type="ECO:0000256" key="2">
    <source>
        <dbReference type="ARBA" id="ARBA00011358"/>
    </source>
</evidence>
<evidence type="ECO:0000256" key="8">
    <source>
        <dbReference type="ARBA" id="ARBA00022989"/>
    </source>
</evidence>
<accession>A0A974RXH2</accession>
<evidence type="ECO:0000256" key="1">
    <source>
        <dbReference type="ARBA" id="ARBA00004429"/>
    </source>
</evidence>
<dbReference type="KEGG" id="eaz:JHT90_10665"/>
<name>A0A974RXH2_9GAMM</name>
<organism evidence="12 13">
    <name type="scientific">Entomomonas asaccharolytica</name>
    <dbReference type="NCBI Taxonomy" id="2785331"/>
    <lineage>
        <taxon>Bacteria</taxon>
        <taxon>Pseudomonadati</taxon>
        <taxon>Pseudomonadota</taxon>
        <taxon>Gammaproteobacteria</taxon>
        <taxon>Pseudomonadales</taxon>
        <taxon>Pseudomonadaceae</taxon>
        <taxon>Entomomonas</taxon>
    </lineage>
</organism>
<comment type="subunit">
    <text evidence="2">Forms a complex with MdtI.</text>
</comment>
<keyword evidence="6" id="KW-0997">Cell inner membrane</keyword>
<feature type="transmembrane region" description="Helical" evidence="11">
    <location>
        <begin position="5"/>
        <end position="24"/>
    </location>
</feature>
<evidence type="ECO:0000256" key="7">
    <source>
        <dbReference type="ARBA" id="ARBA00022692"/>
    </source>
</evidence>
<dbReference type="GO" id="GO:0015297">
    <property type="term" value="F:antiporter activity"/>
    <property type="evidence" value="ECO:0007669"/>
    <property type="project" value="TreeGrafter"/>
</dbReference>
<feature type="transmembrane region" description="Helical" evidence="11">
    <location>
        <begin position="30"/>
        <end position="51"/>
    </location>
</feature>
<dbReference type="InterPro" id="IPR037185">
    <property type="entry name" value="EmrE-like"/>
</dbReference>
<dbReference type="PANTHER" id="PTHR30561:SF2">
    <property type="entry name" value="SPERMIDINE EXPORT PROTEIN MDTJ"/>
    <property type="match status" value="1"/>
</dbReference>
<sequence>MRSWIYLLAAIGCEIIGLVAMKLASTNYPMLGHFVMYIMIGGSFYLLSLAVRKIPLGVAYALWEGIGIVLITTISVALFNEYLNAYKILGLGLLVSGILLIKLGVHTPKEIKPYSSTEAI</sequence>
<comment type="subcellular location">
    <subcellularLocation>
        <location evidence="1">Cell inner membrane</location>
        <topology evidence="1">Multi-pass membrane protein</topology>
    </subcellularLocation>
    <subcellularLocation>
        <location evidence="10">Cell membrane</location>
        <topology evidence="10">Multi-pass membrane protein</topology>
    </subcellularLocation>
</comment>
<dbReference type="InterPro" id="IPR045324">
    <property type="entry name" value="Small_multidrug_res"/>
</dbReference>
<evidence type="ECO:0000256" key="9">
    <source>
        <dbReference type="ARBA" id="ARBA00023136"/>
    </source>
</evidence>
<keyword evidence="5" id="KW-1003">Cell membrane</keyword>
<evidence type="ECO:0000256" key="5">
    <source>
        <dbReference type="ARBA" id="ARBA00022475"/>
    </source>
</evidence>
<dbReference type="PANTHER" id="PTHR30561">
    <property type="entry name" value="SMR FAMILY PROTON-DEPENDENT DRUG EFFLUX TRANSPORTER SUGE"/>
    <property type="match status" value="1"/>
</dbReference>
<dbReference type="Pfam" id="PF00893">
    <property type="entry name" value="Multi_Drug_Res"/>
    <property type="match status" value="1"/>
</dbReference>
<dbReference type="GO" id="GO:0015199">
    <property type="term" value="F:amino-acid betaine transmembrane transporter activity"/>
    <property type="evidence" value="ECO:0007669"/>
    <property type="project" value="TreeGrafter"/>
</dbReference>
<comment type="similarity">
    <text evidence="10">Belongs to the drug/metabolite transporter (DMT) superfamily. Small multidrug resistance (SMR) (TC 2.A.7.1) family.</text>
</comment>
<dbReference type="GO" id="GO:1990961">
    <property type="term" value="P:xenobiotic detoxification by transmembrane export across the plasma membrane"/>
    <property type="evidence" value="ECO:0007669"/>
    <property type="project" value="UniProtKB-ARBA"/>
</dbReference>
<proteinExistence type="inferred from homology"/>
<gene>
    <name evidence="12" type="ORF">JHT90_10665</name>
</gene>
<evidence type="ECO:0000313" key="12">
    <source>
        <dbReference type="EMBL" id="QQP84859.1"/>
    </source>
</evidence>
<dbReference type="Proteomes" id="UP000595278">
    <property type="component" value="Chromosome"/>
</dbReference>
<keyword evidence="13" id="KW-1185">Reference proteome</keyword>
<dbReference type="RefSeq" id="WP_201090767.1">
    <property type="nucleotide sequence ID" value="NZ_CP067393.1"/>
</dbReference>
<dbReference type="EMBL" id="CP067393">
    <property type="protein sequence ID" value="QQP84859.1"/>
    <property type="molecule type" value="Genomic_DNA"/>
</dbReference>
<evidence type="ECO:0000256" key="3">
    <source>
        <dbReference type="ARBA" id="ARBA00021112"/>
    </source>
</evidence>
<evidence type="ECO:0000256" key="6">
    <source>
        <dbReference type="ARBA" id="ARBA00022519"/>
    </source>
</evidence>
<keyword evidence="9 11" id="KW-0472">Membrane</keyword>
<keyword evidence="4" id="KW-0813">Transport</keyword>
<dbReference type="InterPro" id="IPR000390">
    <property type="entry name" value="Small_drug/metabolite_transptr"/>
</dbReference>
<protein>
    <recommendedName>
        <fullName evidence="3">Spermidine export protein MdtJ</fullName>
    </recommendedName>
</protein>
<evidence type="ECO:0000256" key="4">
    <source>
        <dbReference type="ARBA" id="ARBA00022448"/>
    </source>
</evidence>
<dbReference type="FunFam" id="1.10.3730.20:FF:000001">
    <property type="entry name" value="Quaternary ammonium compound resistance transporter SugE"/>
    <property type="match status" value="1"/>
</dbReference>
<evidence type="ECO:0000256" key="10">
    <source>
        <dbReference type="RuleBase" id="RU003942"/>
    </source>
</evidence>
<dbReference type="GO" id="GO:0015220">
    <property type="term" value="F:choline transmembrane transporter activity"/>
    <property type="evidence" value="ECO:0007669"/>
    <property type="project" value="TreeGrafter"/>
</dbReference>
<feature type="transmembrane region" description="Helical" evidence="11">
    <location>
        <begin position="85"/>
        <end position="105"/>
    </location>
</feature>
<dbReference type="GO" id="GO:0005886">
    <property type="term" value="C:plasma membrane"/>
    <property type="evidence" value="ECO:0007669"/>
    <property type="project" value="UniProtKB-SubCell"/>
</dbReference>
<keyword evidence="8 11" id="KW-1133">Transmembrane helix</keyword>
<dbReference type="GO" id="GO:1903711">
    <property type="term" value="P:spermidine transmembrane transport"/>
    <property type="evidence" value="ECO:0007669"/>
    <property type="project" value="TreeGrafter"/>
</dbReference>
<dbReference type="GO" id="GO:0031460">
    <property type="term" value="P:glycine betaine transport"/>
    <property type="evidence" value="ECO:0007669"/>
    <property type="project" value="TreeGrafter"/>
</dbReference>
<evidence type="ECO:0000256" key="11">
    <source>
        <dbReference type="SAM" id="Phobius"/>
    </source>
</evidence>